<evidence type="ECO:0000313" key="5">
    <source>
        <dbReference type="EMBL" id="SIO49341.1"/>
    </source>
</evidence>
<evidence type="ECO:0000259" key="4">
    <source>
        <dbReference type="PROSITE" id="PS01124"/>
    </source>
</evidence>
<dbReference type="GO" id="GO:0003700">
    <property type="term" value="F:DNA-binding transcription factor activity"/>
    <property type="evidence" value="ECO:0007669"/>
    <property type="project" value="InterPro"/>
</dbReference>
<dbReference type="Proteomes" id="UP000185003">
    <property type="component" value="Unassembled WGS sequence"/>
</dbReference>
<dbReference type="AlphaFoldDB" id="A0A1N6JYN0"/>
<keyword evidence="3" id="KW-0804">Transcription</keyword>
<dbReference type="GO" id="GO:0043565">
    <property type="term" value="F:sequence-specific DNA binding"/>
    <property type="evidence" value="ECO:0007669"/>
    <property type="project" value="InterPro"/>
</dbReference>
<evidence type="ECO:0000256" key="3">
    <source>
        <dbReference type="ARBA" id="ARBA00023163"/>
    </source>
</evidence>
<dbReference type="Pfam" id="PF12833">
    <property type="entry name" value="HTH_18"/>
    <property type="match status" value="1"/>
</dbReference>
<dbReference type="PANTHER" id="PTHR47893">
    <property type="entry name" value="REGULATORY PROTEIN PCHR"/>
    <property type="match status" value="1"/>
</dbReference>
<evidence type="ECO:0000256" key="1">
    <source>
        <dbReference type="ARBA" id="ARBA00023015"/>
    </source>
</evidence>
<dbReference type="InterPro" id="IPR009057">
    <property type="entry name" value="Homeodomain-like_sf"/>
</dbReference>
<dbReference type="PRINTS" id="PR00032">
    <property type="entry name" value="HTHARAC"/>
</dbReference>
<dbReference type="EMBL" id="FSRA01000002">
    <property type="protein sequence ID" value="SIO49341.1"/>
    <property type="molecule type" value="Genomic_DNA"/>
</dbReference>
<feature type="domain" description="HTH araC/xylS-type" evidence="4">
    <location>
        <begin position="202"/>
        <end position="299"/>
    </location>
</feature>
<dbReference type="InterPro" id="IPR018060">
    <property type="entry name" value="HTH_AraC"/>
</dbReference>
<dbReference type="PROSITE" id="PS00041">
    <property type="entry name" value="HTH_ARAC_FAMILY_1"/>
    <property type="match status" value="1"/>
</dbReference>
<keyword evidence="2 5" id="KW-0238">DNA-binding</keyword>
<evidence type="ECO:0000256" key="2">
    <source>
        <dbReference type="ARBA" id="ARBA00023125"/>
    </source>
</evidence>
<sequence length="304" mass="33939">MKEYEIPVATATTIKGDFGVILTQQVTFDHFTVLYHVLHLKEELKFRVLDGNAAYIPFLFGLKGTINQQLKEPCLFEGECKLVSMPLLLSGKALTPGEYHLFQLNVGREYLTELKSSYPNVVNDPFLNEAGNYECAQTYSTVTPLKALLRIRAILSCKDPGAAGRMHIIYSANQLLIHIMEGLAGKKINGFQLSGKDKRALVEVKAYIINNLGQKITISGLGKKFGMADTNLKMNFKTMFHSTIHNFVIGSKMELAKLLLEEGEDVNQVAEKVGYPETTNFIRAFKKKFGVTPAAYKSSLAYRN</sequence>
<dbReference type="SUPFAM" id="SSF46689">
    <property type="entry name" value="Homeodomain-like"/>
    <property type="match status" value="1"/>
</dbReference>
<dbReference type="InterPro" id="IPR020449">
    <property type="entry name" value="Tscrpt_reg_AraC-type_HTH"/>
</dbReference>
<dbReference type="InterPro" id="IPR053142">
    <property type="entry name" value="PchR_regulatory_protein"/>
</dbReference>
<dbReference type="SMART" id="SM00342">
    <property type="entry name" value="HTH_ARAC"/>
    <property type="match status" value="1"/>
</dbReference>
<keyword evidence="6" id="KW-1185">Reference proteome</keyword>
<gene>
    <name evidence="5" type="ORF">SAMN04488055_4696</name>
</gene>
<reference evidence="5 6" key="1">
    <citation type="submission" date="2016-11" db="EMBL/GenBank/DDBJ databases">
        <authorList>
            <person name="Jaros S."/>
            <person name="Januszkiewicz K."/>
            <person name="Wedrychowicz H."/>
        </authorList>
    </citation>
    <scope>NUCLEOTIDE SEQUENCE [LARGE SCALE GENOMIC DNA]</scope>
    <source>
        <strain evidence="5 6">DSM 24787</strain>
    </source>
</reference>
<evidence type="ECO:0000313" key="6">
    <source>
        <dbReference type="Proteomes" id="UP000185003"/>
    </source>
</evidence>
<accession>A0A1N6JYN0</accession>
<dbReference type="PANTHER" id="PTHR47893:SF1">
    <property type="entry name" value="REGULATORY PROTEIN PCHR"/>
    <property type="match status" value="1"/>
</dbReference>
<name>A0A1N6JYN0_9BACT</name>
<dbReference type="PROSITE" id="PS01124">
    <property type="entry name" value="HTH_ARAC_FAMILY_2"/>
    <property type="match status" value="1"/>
</dbReference>
<dbReference type="Gene3D" id="1.10.10.60">
    <property type="entry name" value="Homeodomain-like"/>
    <property type="match status" value="2"/>
</dbReference>
<keyword evidence="1" id="KW-0805">Transcription regulation</keyword>
<dbReference type="STRING" id="536979.SAMN04488055_4696"/>
<dbReference type="InterPro" id="IPR018062">
    <property type="entry name" value="HTH_AraC-typ_CS"/>
</dbReference>
<proteinExistence type="predicted"/>
<protein>
    <submittedName>
        <fullName evidence="5">AraC-type DNA-binding protein</fullName>
    </submittedName>
</protein>
<organism evidence="5 6">
    <name type="scientific">Chitinophaga niabensis</name>
    <dbReference type="NCBI Taxonomy" id="536979"/>
    <lineage>
        <taxon>Bacteria</taxon>
        <taxon>Pseudomonadati</taxon>
        <taxon>Bacteroidota</taxon>
        <taxon>Chitinophagia</taxon>
        <taxon>Chitinophagales</taxon>
        <taxon>Chitinophagaceae</taxon>
        <taxon>Chitinophaga</taxon>
    </lineage>
</organism>